<dbReference type="Pfam" id="PF00400">
    <property type="entry name" value="WD40"/>
    <property type="match status" value="2"/>
</dbReference>
<dbReference type="GO" id="GO:0005634">
    <property type="term" value="C:nucleus"/>
    <property type="evidence" value="ECO:0007669"/>
    <property type="project" value="TreeGrafter"/>
</dbReference>
<feature type="compositionally biased region" description="Acidic residues" evidence="10">
    <location>
        <begin position="228"/>
        <end position="239"/>
    </location>
</feature>
<keyword evidence="5" id="KW-0677">Repeat</keyword>
<feature type="region of interest" description="Disordered" evidence="10">
    <location>
        <begin position="34"/>
        <end position="84"/>
    </location>
</feature>
<evidence type="ECO:0000256" key="4">
    <source>
        <dbReference type="ARBA" id="ARBA00022574"/>
    </source>
</evidence>
<evidence type="ECO:0000256" key="6">
    <source>
        <dbReference type="ARBA" id="ARBA00022763"/>
    </source>
</evidence>
<dbReference type="PANTHER" id="PTHR14773">
    <property type="entry name" value="WD REPEAT-CONTAINING PROTEIN 76"/>
    <property type="match status" value="1"/>
</dbReference>
<evidence type="ECO:0000256" key="5">
    <source>
        <dbReference type="ARBA" id="ARBA00022737"/>
    </source>
</evidence>
<dbReference type="AlphaFoldDB" id="A0A5M9N5G5"/>
<dbReference type="FunFam" id="2.130.10.10:FF:000562">
    <property type="entry name" value="DNA damage-binding protein CMR1"/>
    <property type="match status" value="1"/>
</dbReference>
<evidence type="ECO:0000256" key="9">
    <source>
        <dbReference type="RuleBase" id="RU365004"/>
    </source>
</evidence>
<dbReference type="GO" id="GO:2000001">
    <property type="term" value="P:regulation of DNA damage checkpoint"/>
    <property type="evidence" value="ECO:0007669"/>
    <property type="project" value="TreeGrafter"/>
</dbReference>
<evidence type="ECO:0000313" key="12">
    <source>
        <dbReference type="Proteomes" id="UP000324241"/>
    </source>
</evidence>
<keyword evidence="6 9" id="KW-0227">DNA damage</keyword>
<evidence type="ECO:0000256" key="2">
    <source>
        <dbReference type="ARBA" id="ARBA00005434"/>
    </source>
</evidence>
<comment type="similarity">
    <text evidence="2 9">Belongs to the WD repeat DDB2/WDR76 family.</text>
</comment>
<dbReference type="InterPro" id="IPR015943">
    <property type="entry name" value="WD40/YVTN_repeat-like_dom_sf"/>
</dbReference>
<dbReference type="GeneID" id="54325186"/>
<dbReference type="PANTHER" id="PTHR14773:SF0">
    <property type="entry name" value="WD REPEAT-CONTAINING PROTEIN 76"/>
    <property type="match status" value="1"/>
</dbReference>
<feature type="region of interest" description="Disordered" evidence="10">
    <location>
        <begin position="282"/>
        <end position="302"/>
    </location>
</feature>
<dbReference type="InterPro" id="IPR050853">
    <property type="entry name" value="WD_repeat_DNA-damage-binding"/>
</dbReference>
<evidence type="ECO:0000256" key="1">
    <source>
        <dbReference type="ARBA" id="ARBA00002653"/>
    </source>
</evidence>
<dbReference type="InterPro" id="IPR036322">
    <property type="entry name" value="WD40_repeat_dom_sf"/>
</dbReference>
<dbReference type="VEuPathDB" id="FungiDB:EYZ11_010855"/>
<dbReference type="EMBL" id="QUQM01000001">
    <property type="protein sequence ID" value="KAA8649807.1"/>
    <property type="molecule type" value="Genomic_DNA"/>
</dbReference>
<proteinExistence type="inferred from homology"/>
<dbReference type="RefSeq" id="XP_033429168.1">
    <property type="nucleotide sequence ID" value="XM_033567173.1"/>
</dbReference>
<evidence type="ECO:0000256" key="7">
    <source>
        <dbReference type="ARBA" id="ARBA00023125"/>
    </source>
</evidence>
<dbReference type="Proteomes" id="UP000324241">
    <property type="component" value="Unassembled WGS sequence"/>
</dbReference>
<dbReference type="VEuPathDB" id="FungiDB:EYZ11_010848"/>
<dbReference type="PROSITE" id="PS50082">
    <property type="entry name" value="WD_REPEATS_2"/>
    <property type="match status" value="1"/>
</dbReference>
<feature type="repeat" description="WD" evidence="8">
    <location>
        <begin position="356"/>
        <end position="372"/>
    </location>
</feature>
<keyword evidence="4 8" id="KW-0853">WD repeat</keyword>
<evidence type="ECO:0000313" key="11">
    <source>
        <dbReference type="EMBL" id="KAA8649807.1"/>
    </source>
</evidence>
<name>A0A5M9N5G5_9EURO</name>
<sequence>MGEEISEFEKQRLANIAERDALLKKLSLETQSAGLFGPQKPRISSGDQTKTKKKTPVKKIKQESEPVLPRRMSSRLRGIKAESEVAKRKAEEQYEAAQEAERVKRLRKSDSFSFNEMVVSGQKLSGDGLIGVDVVTKGVAMPYQRTFDDEDIKKTTDKDLRALREEMSGLQLWEAWEPSRIKITPERVYTMTFHPSETKPLIFAGDKMGHLGVLDASQEKPTSAVKQEDEDEDEDEDPDPVLTTLKPHTRTISSMTIHPLKPTHLYTASYDSSIREMDLEKTTSVERYAPQSTSEDVPISGVDMAADDPNCLYWTTLEGEFGRYDMRAPRTSPISTWRLSEKKIGGFSLCPTQPYYVATASLDRTMRLWDLRKLSHRDPVPIGEHQSRLSVSHAAFNGVGQIATSSYDDTLKIYDFRAKGLSSWKPGHTLSDNQMRPDTVVRHNCQTGRWVTILRPQWQQNPQSHIQRFCIGNMNRFVDIYSGSGDQLAQLGGDGITAVPAVAVFHRSQNWVAAGTASGKI</sequence>
<evidence type="ECO:0000256" key="3">
    <source>
        <dbReference type="ARBA" id="ARBA00021132"/>
    </source>
</evidence>
<dbReference type="OrthoDB" id="9890280at2759"/>
<accession>A0A5M9N5G5</accession>
<dbReference type="SUPFAM" id="SSF50978">
    <property type="entry name" value="WD40 repeat-like"/>
    <property type="match status" value="1"/>
</dbReference>
<dbReference type="Gene3D" id="2.130.10.10">
    <property type="entry name" value="YVTN repeat-like/Quinoprotein amine dehydrogenase"/>
    <property type="match status" value="1"/>
</dbReference>
<evidence type="ECO:0000256" key="10">
    <source>
        <dbReference type="SAM" id="MobiDB-lite"/>
    </source>
</evidence>
<dbReference type="InterPro" id="IPR001680">
    <property type="entry name" value="WD40_rpt"/>
</dbReference>
<feature type="region of interest" description="Disordered" evidence="10">
    <location>
        <begin position="215"/>
        <end position="241"/>
    </location>
</feature>
<comment type="caution">
    <text evidence="11">The sequence shown here is derived from an EMBL/GenBank/DDBJ whole genome shotgun (WGS) entry which is preliminary data.</text>
</comment>
<organism evidence="11 12">
    <name type="scientific">Aspergillus tanneri</name>
    <dbReference type="NCBI Taxonomy" id="1220188"/>
    <lineage>
        <taxon>Eukaryota</taxon>
        <taxon>Fungi</taxon>
        <taxon>Dikarya</taxon>
        <taxon>Ascomycota</taxon>
        <taxon>Pezizomycotina</taxon>
        <taxon>Eurotiomycetes</taxon>
        <taxon>Eurotiomycetidae</taxon>
        <taxon>Eurotiales</taxon>
        <taxon>Aspergillaceae</taxon>
        <taxon>Aspergillus</taxon>
        <taxon>Aspergillus subgen. Circumdati</taxon>
    </lineage>
</organism>
<reference evidence="11 12" key="1">
    <citation type="submission" date="2019-08" db="EMBL/GenBank/DDBJ databases">
        <title>The genome sequence of a newly discovered highly antifungal drug resistant Aspergillus species, Aspergillus tanneri NIH 1004.</title>
        <authorList>
            <person name="Mounaud S."/>
            <person name="Singh I."/>
            <person name="Joardar V."/>
            <person name="Pakala S."/>
            <person name="Pakala S."/>
            <person name="Venepally P."/>
            <person name="Chung J.K."/>
            <person name="Losada L."/>
            <person name="Nierman W.C."/>
        </authorList>
    </citation>
    <scope>NUCLEOTIDE SEQUENCE [LARGE SCALE GENOMIC DNA]</scope>
    <source>
        <strain evidence="11 12">NIH1004</strain>
    </source>
</reference>
<keyword evidence="7 9" id="KW-0238">DNA-binding</keyword>
<gene>
    <name evidence="11" type="ORF">ATNIH1004_002484</name>
</gene>
<dbReference type="SMART" id="SM00320">
    <property type="entry name" value="WD40"/>
    <property type="match status" value="3"/>
</dbReference>
<dbReference type="GO" id="GO:0003677">
    <property type="term" value="F:DNA binding"/>
    <property type="evidence" value="ECO:0007669"/>
    <property type="project" value="UniProtKB-UniRule"/>
</dbReference>
<comment type="function">
    <text evidence="1 9">DNA-binding protein that binds to both single- and double-stranded DNA. Binds preferentially to UV-damaged DNA. May be involved in DNA-metabolic processes.</text>
</comment>
<evidence type="ECO:0000256" key="8">
    <source>
        <dbReference type="PROSITE-ProRule" id="PRU00221"/>
    </source>
</evidence>
<protein>
    <recommendedName>
        <fullName evidence="3 9">DNA damage-binding protein CMR1</fullName>
    </recommendedName>
</protein>
<dbReference type="GO" id="GO:0006974">
    <property type="term" value="P:DNA damage response"/>
    <property type="evidence" value="ECO:0007669"/>
    <property type="project" value="UniProtKB-KW"/>
</dbReference>